<keyword evidence="2" id="KW-1185">Reference proteome</keyword>
<dbReference type="EMBL" id="JAWDJW010006620">
    <property type="protein sequence ID" value="KAK3064079.1"/>
    <property type="molecule type" value="Genomic_DNA"/>
</dbReference>
<proteinExistence type="predicted"/>
<comment type="caution">
    <text evidence="1">The sequence shown here is derived from an EMBL/GenBank/DDBJ whole genome shotgun (WGS) entry which is preliminary data.</text>
</comment>
<organism evidence="1 2">
    <name type="scientific">Coniosporium uncinatum</name>
    <dbReference type="NCBI Taxonomy" id="93489"/>
    <lineage>
        <taxon>Eukaryota</taxon>
        <taxon>Fungi</taxon>
        <taxon>Dikarya</taxon>
        <taxon>Ascomycota</taxon>
        <taxon>Pezizomycotina</taxon>
        <taxon>Dothideomycetes</taxon>
        <taxon>Dothideomycetes incertae sedis</taxon>
        <taxon>Coniosporium</taxon>
    </lineage>
</organism>
<reference evidence="1" key="1">
    <citation type="submission" date="2024-09" db="EMBL/GenBank/DDBJ databases">
        <title>Black Yeasts Isolated from many extreme environments.</title>
        <authorList>
            <person name="Coleine C."/>
            <person name="Stajich J.E."/>
            <person name="Selbmann L."/>
        </authorList>
    </citation>
    <scope>NUCLEOTIDE SEQUENCE</scope>
    <source>
        <strain evidence="1">CCFEE 5737</strain>
    </source>
</reference>
<accession>A0ACC3D9P2</accession>
<evidence type="ECO:0000313" key="2">
    <source>
        <dbReference type="Proteomes" id="UP001186974"/>
    </source>
</evidence>
<gene>
    <name evidence="1" type="ORF">LTS18_010297</name>
</gene>
<sequence>MRTASIRSHDAESLDFIPDETPRASVDGPIDMPAHMEVKVEPTIVEEEPLQPAPLAIKRRPVPAPAQRPQSLVAPPSSSPNSTARLSAPPTLASQYSTAHLDATPRSVKEFAVRFSLPEDGEQVQPAKEDTSEVGSPTASNVETPVAVLVTDATTTVEIPDAPVTESPVDSGDTHSIPTQTDTPASRNSHSTTARLIWASQQPFNDASSGISFSSQVTTLKDSPPQDNTTTDLRFSTLRPGNNQLPDVKEEPSEEKDSVTDTRANTFKFPLPGGAAGKREPLDTIRLSRELRNGVASRPSTLADMRAIPSLNFSHMNLFSKLNEAFASRSSRSLELPTDFRDTDIVAPMPSRPASSVAMRDKYKSFFASLEEMERSADPKLRDETVEVDVHPSARPMTPEDIINEVNRLSVPSVQGLTQRLSELLPSFKRFYDDENIMEDQTVESTIHDIRELGRRVVVPRVEELPDSLTNDDGGSSNGPEKDGKTAKRDRTPVAELEAPCPAHIRVMGPDSEDIEIEKEVPNFSRPQPKSRLSGASSPSSRPWNVDGNYSWNESMPSIDIRLPPPSARREAERKPSRLRLRTSDASSTAEEGGGPAKDSSPDTDEDHTGTTNDTFNNRRRSVLGSISRKIGLHGSSHIDSSGFPTGPRILVDGGDDRAVDPGDRYPTTGLSPPSAFNLEEVRSFFSDDSSQHGGDGRGGSFRKRLTHLRSRVQPLRAYSAMDRRSIDNGGSGELHDVLSPSGGSLQGFEGNAGMPMMEFRVRKLMDRVKVLWFKSGELIRSMSGRRPPQRGQDNGSEWVEESTMYSGT</sequence>
<evidence type="ECO:0000313" key="1">
    <source>
        <dbReference type="EMBL" id="KAK3064079.1"/>
    </source>
</evidence>
<name>A0ACC3D9P2_9PEZI</name>
<protein>
    <submittedName>
        <fullName evidence="1">Uncharacterized protein</fullName>
    </submittedName>
</protein>
<dbReference type="Proteomes" id="UP001186974">
    <property type="component" value="Unassembled WGS sequence"/>
</dbReference>